<dbReference type="GeneID" id="17294568"/>
<reference evidence="2" key="3">
    <citation type="submission" date="2015-06" db="UniProtKB">
        <authorList>
            <consortium name="EnsemblProtists"/>
        </authorList>
    </citation>
    <scope>IDENTIFICATION</scope>
</reference>
<gene>
    <name evidence="1" type="ORF">GUITHDRAFT_144674</name>
</gene>
<name>L1INJ2_GUITC</name>
<evidence type="ECO:0000313" key="2">
    <source>
        <dbReference type="EnsemblProtists" id="EKX37846"/>
    </source>
</evidence>
<dbReference type="KEGG" id="gtt:GUITHDRAFT_144674"/>
<evidence type="ECO:0000313" key="3">
    <source>
        <dbReference type="Proteomes" id="UP000011087"/>
    </source>
</evidence>
<dbReference type="PaxDb" id="55529-EKX37846"/>
<accession>L1INJ2</accession>
<dbReference type="RefSeq" id="XP_005824826.1">
    <property type="nucleotide sequence ID" value="XM_005824769.1"/>
</dbReference>
<proteinExistence type="predicted"/>
<dbReference type="EMBL" id="JH993054">
    <property type="protein sequence ID" value="EKX37846.1"/>
    <property type="molecule type" value="Genomic_DNA"/>
</dbReference>
<dbReference type="Pfam" id="PF11913">
    <property type="entry name" value="DUF3431"/>
    <property type="match status" value="1"/>
</dbReference>
<reference evidence="3" key="2">
    <citation type="submission" date="2012-11" db="EMBL/GenBank/DDBJ databases">
        <authorList>
            <person name="Kuo A."/>
            <person name="Curtis B.A."/>
            <person name="Tanifuji G."/>
            <person name="Burki F."/>
            <person name="Gruber A."/>
            <person name="Irimia M."/>
            <person name="Maruyama S."/>
            <person name="Arias M.C."/>
            <person name="Ball S.G."/>
            <person name="Gile G.H."/>
            <person name="Hirakawa Y."/>
            <person name="Hopkins J.F."/>
            <person name="Rensing S.A."/>
            <person name="Schmutz J."/>
            <person name="Symeonidi A."/>
            <person name="Elias M."/>
            <person name="Eveleigh R.J."/>
            <person name="Herman E.K."/>
            <person name="Klute M.J."/>
            <person name="Nakayama T."/>
            <person name="Obornik M."/>
            <person name="Reyes-Prieto A."/>
            <person name="Armbrust E.V."/>
            <person name="Aves S.J."/>
            <person name="Beiko R.G."/>
            <person name="Coutinho P."/>
            <person name="Dacks J.B."/>
            <person name="Durnford D.G."/>
            <person name="Fast N.M."/>
            <person name="Green B.R."/>
            <person name="Grisdale C."/>
            <person name="Hempe F."/>
            <person name="Henrissat B."/>
            <person name="Hoppner M.P."/>
            <person name="Ishida K.-I."/>
            <person name="Kim E."/>
            <person name="Koreny L."/>
            <person name="Kroth P.G."/>
            <person name="Liu Y."/>
            <person name="Malik S.-B."/>
            <person name="Maier U.G."/>
            <person name="McRose D."/>
            <person name="Mock T."/>
            <person name="Neilson J.A."/>
            <person name="Onodera N.T."/>
            <person name="Poole A.M."/>
            <person name="Pritham E.J."/>
            <person name="Richards T.A."/>
            <person name="Rocap G."/>
            <person name="Roy S.W."/>
            <person name="Sarai C."/>
            <person name="Schaack S."/>
            <person name="Shirato S."/>
            <person name="Slamovits C.H."/>
            <person name="Spencer D.F."/>
            <person name="Suzuki S."/>
            <person name="Worden A.Z."/>
            <person name="Zauner S."/>
            <person name="Barry K."/>
            <person name="Bell C."/>
            <person name="Bharti A.K."/>
            <person name="Crow J.A."/>
            <person name="Grimwood J."/>
            <person name="Kramer R."/>
            <person name="Lindquist E."/>
            <person name="Lucas S."/>
            <person name="Salamov A."/>
            <person name="McFadden G.I."/>
            <person name="Lane C.E."/>
            <person name="Keeling P.J."/>
            <person name="Gray M.W."/>
            <person name="Grigoriev I.V."/>
            <person name="Archibald J.M."/>
        </authorList>
    </citation>
    <scope>NUCLEOTIDE SEQUENCE</scope>
    <source>
        <strain evidence="3">CCMP2712</strain>
    </source>
</reference>
<dbReference type="InterPro" id="IPR021838">
    <property type="entry name" value="DUF3431"/>
</dbReference>
<dbReference type="HOGENOM" id="CLU_925759_0_0_1"/>
<keyword evidence="3" id="KW-1185">Reference proteome</keyword>
<sequence>MRDASPTMRVVEDVALMGLTNSLVLLYRRADAVYLVYMVEYYDELPCMTVFIHDHVFGSWHSQLRPMFKRARAFYLLMAARLRDGKSGALVHPELQTFPSYSTLAGFTDNAVTLNSCYCHEHREPLCWGGYNLNDYERETNRSLHNMTGQDSLDRIYQAVISLPERWKSRRGRWLVWEEPHQVFQQSERLFGSLHARLGRAKSWRSIPFASCCAMFIAQRKHIRRQPKQLYKESLSALLSTHLLPHHTGRWFEFNWDNLLFDPSGSLDASRRRLYVDIDDVYAQVFNETNAVADLQELIDS</sequence>
<dbReference type="AlphaFoldDB" id="L1INJ2"/>
<dbReference type="Proteomes" id="UP000011087">
    <property type="component" value="Unassembled WGS sequence"/>
</dbReference>
<reference evidence="1 3" key="1">
    <citation type="journal article" date="2012" name="Nature">
        <title>Algal genomes reveal evolutionary mosaicism and the fate of nucleomorphs.</title>
        <authorList>
            <consortium name="DOE Joint Genome Institute"/>
            <person name="Curtis B.A."/>
            <person name="Tanifuji G."/>
            <person name="Burki F."/>
            <person name="Gruber A."/>
            <person name="Irimia M."/>
            <person name="Maruyama S."/>
            <person name="Arias M.C."/>
            <person name="Ball S.G."/>
            <person name="Gile G.H."/>
            <person name="Hirakawa Y."/>
            <person name="Hopkins J.F."/>
            <person name="Kuo A."/>
            <person name="Rensing S.A."/>
            <person name="Schmutz J."/>
            <person name="Symeonidi A."/>
            <person name="Elias M."/>
            <person name="Eveleigh R.J."/>
            <person name="Herman E.K."/>
            <person name="Klute M.J."/>
            <person name="Nakayama T."/>
            <person name="Obornik M."/>
            <person name="Reyes-Prieto A."/>
            <person name="Armbrust E.V."/>
            <person name="Aves S.J."/>
            <person name="Beiko R.G."/>
            <person name="Coutinho P."/>
            <person name="Dacks J.B."/>
            <person name="Durnford D.G."/>
            <person name="Fast N.M."/>
            <person name="Green B.R."/>
            <person name="Grisdale C.J."/>
            <person name="Hempel F."/>
            <person name="Henrissat B."/>
            <person name="Hoppner M.P."/>
            <person name="Ishida K."/>
            <person name="Kim E."/>
            <person name="Koreny L."/>
            <person name="Kroth P.G."/>
            <person name="Liu Y."/>
            <person name="Malik S.B."/>
            <person name="Maier U.G."/>
            <person name="McRose D."/>
            <person name="Mock T."/>
            <person name="Neilson J.A."/>
            <person name="Onodera N.T."/>
            <person name="Poole A.M."/>
            <person name="Pritham E.J."/>
            <person name="Richards T.A."/>
            <person name="Rocap G."/>
            <person name="Roy S.W."/>
            <person name="Sarai C."/>
            <person name="Schaack S."/>
            <person name="Shirato S."/>
            <person name="Slamovits C.H."/>
            <person name="Spencer D.F."/>
            <person name="Suzuki S."/>
            <person name="Worden A.Z."/>
            <person name="Zauner S."/>
            <person name="Barry K."/>
            <person name="Bell C."/>
            <person name="Bharti A.K."/>
            <person name="Crow J.A."/>
            <person name="Grimwood J."/>
            <person name="Kramer R."/>
            <person name="Lindquist E."/>
            <person name="Lucas S."/>
            <person name="Salamov A."/>
            <person name="McFadden G.I."/>
            <person name="Lane C.E."/>
            <person name="Keeling P.J."/>
            <person name="Gray M.W."/>
            <person name="Grigoriev I.V."/>
            <person name="Archibald J.M."/>
        </authorList>
    </citation>
    <scope>NUCLEOTIDE SEQUENCE</scope>
    <source>
        <strain evidence="1 3">CCMP2712</strain>
    </source>
</reference>
<dbReference type="EnsemblProtists" id="EKX37846">
    <property type="protein sequence ID" value="EKX37846"/>
    <property type="gene ID" value="GUITHDRAFT_144674"/>
</dbReference>
<dbReference type="OrthoDB" id="426718at2759"/>
<protein>
    <submittedName>
        <fullName evidence="1 2">Uncharacterized protein</fullName>
    </submittedName>
</protein>
<organism evidence="1">
    <name type="scientific">Guillardia theta (strain CCMP2712)</name>
    <name type="common">Cryptophyte</name>
    <dbReference type="NCBI Taxonomy" id="905079"/>
    <lineage>
        <taxon>Eukaryota</taxon>
        <taxon>Cryptophyceae</taxon>
        <taxon>Pyrenomonadales</taxon>
        <taxon>Geminigeraceae</taxon>
        <taxon>Guillardia</taxon>
    </lineage>
</organism>
<evidence type="ECO:0000313" key="1">
    <source>
        <dbReference type="EMBL" id="EKX37846.1"/>
    </source>
</evidence>